<dbReference type="InterPro" id="IPR036291">
    <property type="entry name" value="NAD(P)-bd_dom_sf"/>
</dbReference>
<accession>A0AAW9HKD8</accession>
<dbReference type="Gene3D" id="3.40.50.720">
    <property type="entry name" value="NAD(P)-binding Rossmann-like Domain"/>
    <property type="match status" value="1"/>
</dbReference>
<dbReference type="SUPFAM" id="SSF51735">
    <property type="entry name" value="NAD(P)-binding Rossmann-fold domains"/>
    <property type="match status" value="1"/>
</dbReference>
<sequence length="268" mass="28670">MNIAHDKTASMSPNGWALITGGTSGIGLAFARRLAQRGYSLVLVARNKTKLEQTAQEFAERGVRVDVIQADLTTEDGVNAVIDRVKSDDNPIDVLVNNAGTGLYHSLATTDFRDIDQAAVVMAEAPMKIGGAAATQMKKRGKGHIINISSVQSFVPTGPYASFKALIRMWSESLSGELHGTGVRATVVMPGWVRSGFHKSGKRSGVPDALWLEPDTVAIEGLKAAFQGKTRCVPSTRYKIIAFLAEKAPRGAVNWVGRKISGSKGGHR</sequence>
<keyword evidence="2 6" id="KW-0560">Oxidoreductase</keyword>
<gene>
    <name evidence="6" type="ORF">R6G80_00705</name>
    <name evidence="5" type="ORF">R6G86_04715</name>
</gene>
<evidence type="ECO:0000256" key="1">
    <source>
        <dbReference type="ARBA" id="ARBA00006484"/>
    </source>
</evidence>
<proteinExistence type="inferred from homology"/>
<dbReference type="PANTHER" id="PTHR44196:SF2">
    <property type="entry name" value="SHORT-CHAIN DEHYDROGENASE-RELATED"/>
    <property type="match status" value="1"/>
</dbReference>
<dbReference type="InterPro" id="IPR057326">
    <property type="entry name" value="KR_dom"/>
</dbReference>
<dbReference type="PIRSF" id="PIRSF000126">
    <property type="entry name" value="11-beta-HSD1"/>
    <property type="match status" value="1"/>
</dbReference>
<dbReference type="Proteomes" id="UP001275049">
    <property type="component" value="Unassembled WGS sequence"/>
</dbReference>
<dbReference type="AlphaFoldDB" id="A0AAW9HKD8"/>
<dbReference type="PRINTS" id="PR00080">
    <property type="entry name" value="SDRFAMILY"/>
</dbReference>
<organism evidence="6 8">
    <name type="scientific">Actinotignum urinale</name>
    <dbReference type="NCBI Taxonomy" id="190146"/>
    <lineage>
        <taxon>Bacteria</taxon>
        <taxon>Bacillati</taxon>
        <taxon>Actinomycetota</taxon>
        <taxon>Actinomycetes</taxon>
        <taxon>Actinomycetales</taxon>
        <taxon>Actinomycetaceae</taxon>
        <taxon>Actinotignum</taxon>
    </lineage>
</organism>
<comment type="caution">
    <text evidence="6">The sequence shown here is derived from an EMBL/GenBank/DDBJ whole genome shotgun (WGS) entry which is preliminary data.</text>
</comment>
<dbReference type="GO" id="GO:0016491">
    <property type="term" value="F:oxidoreductase activity"/>
    <property type="evidence" value="ECO:0007669"/>
    <property type="project" value="UniProtKB-KW"/>
</dbReference>
<dbReference type="Proteomes" id="UP001281731">
    <property type="component" value="Unassembled WGS sequence"/>
</dbReference>
<evidence type="ECO:0000313" key="6">
    <source>
        <dbReference type="EMBL" id="MDY5154252.1"/>
    </source>
</evidence>
<dbReference type="PANTHER" id="PTHR44196">
    <property type="entry name" value="DEHYDROGENASE/REDUCTASE SDR FAMILY MEMBER 7B"/>
    <property type="match status" value="1"/>
</dbReference>
<dbReference type="SMART" id="SM00822">
    <property type="entry name" value="PKS_KR"/>
    <property type="match status" value="1"/>
</dbReference>
<evidence type="ECO:0000256" key="3">
    <source>
        <dbReference type="RuleBase" id="RU000363"/>
    </source>
</evidence>
<dbReference type="Pfam" id="PF00106">
    <property type="entry name" value="adh_short"/>
    <property type="match status" value="1"/>
</dbReference>
<protein>
    <submittedName>
        <fullName evidence="6">SDR family oxidoreductase</fullName>
        <ecNumber evidence="6">1.-.-.-</ecNumber>
    </submittedName>
</protein>
<feature type="domain" description="Ketoreductase" evidence="4">
    <location>
        <begin position="15"/>
        <end position="195"/>
    </location>
</feature>
<evidence type="ECO:0000256" key="2">
    <source>
        <dbReference type="ARBA" id="ARBA00023002"/>
    </source>
</evidence>
<dbReference type="EC" id="1.-.-.-" evidence="6"/>
<dbReference type="GO" id="GO:0016020">
    <property type="term" value="C:membrane"/>
    <property type="evidence" value="ECO:0007669"/>
    <property type="project" value="TreeGrafter"/>
</dbReference>
<dbReference type="EMBL" id="JAWNGC010000001">
    <property type="protein sequence ID" value="MDY5154252.1"/>
    <property type="molecule type" value="Genomic_DNA"/>
</dbReference>
<dbReference type="InterPro" id="IPR002347">
    <property type="entry name" value="SDR_fam"/>
</dbReference>
<dbReference type="PRINTS" id="PR00081">
    <property type="entry name" value="GDHRDH"/>
</dbReference>
<evidence type="ECO:0000313" key="5">
    <source>
        <dbReference type="EMBL" id="MDY5133045.1"/>
    </source>
</evidence>
<dbReference type="CDD" id="cd05233">
    <property type="entry name" value="SDR_c"/>
    <property type="match status" value="1"/>
</dbReference>
<dbReference type="RefSeq" id="WP_245855156.1">
    <property type="nucleotide sequence ID" value="NZ_CAMYCL010000003.1"/>
</dbReference>
<evidence type="ECO:0000259" key="4">
    <source>
        <dbReference type="SMART" id="SM00822"/>
    </source>
</evidence>
<reference evidence="6 7" key="1">
    <citation type="submission" date="2023-10" db="EMBL/GenBank/DDBJ databases">
        <title>Whole Genome based description of the genera Actinobaculum and Actinotignum reveals a complex phylogenetic relationship within the species included in the genus Actinotignum.</title>
        <authorList>
            <person name="Jensen C.S."/>
            <person name="Dargis R."/>
            <person name="Kemp M."/>
            <person name="Christensen J.J."/>
        </authorList>
    </citation>
    <scope>NUCLEOTIDE SEQUENCE</scope>
    <source>
        <strain evidence="6">SLA_B511</strain>
        <strain evidence="5 7">SLA_B974</strain>
    </source>
</reference>
<evidence type="ECO:0000313" key="8">
    <source>
        <dbReference type="Proteomes" id="UP001281731"/>
    </source>
</evidence>
<evidence type="ECO:0000313" key="7">
    <source>
        <dbReference type="Proteomes" id="UP001275049"/>
    </source>
</evidence>
<keyword evidence="7" id="KW-1185">Reference proteome</keyword>
<dbReference type="EMBL" id="JAWNGA010000006">
    <property type="protein sequence ID" value="MDY5133045.1"/>
    <property type="molecule type" value="Genomic_DNA"/>
</dbReference>
<name>A0AAW9HKD8_9ACTO</name>
<comment type="similarity">
    <text evidence="1 3">Belongs to the short-chain dehydrogenases/reductases (SDR) family.</text>
</comment>